<gene>
    <name evidence="1" type="ORF">BU25DRAFT_351346</name>
</gene>
<sequence length="227" mass="25411">LTITAGSDAYKVHKNIVCERARFLTRAVKSGGQETQTGTIDLPEDEPELVKLFIKYIYEGEYEPALTADDLQAITTTVSSTKPEREQSSRPMTLYFLISVLVGTAECTTPPVTSIQGEAYQLLIHTKMYEIGDKYDVVGLMDLLKEKFNRPCKRFRTTLEFPAAAYHTFSTTIEANNGLRDPVSETISEHMELAEEPEVRILLKQFSGLAFGILDAKIKGHGWGKKK</sequence>
<accession>A0ACB6RLJ5</accession>
<evidence type="ECO:0000313" key="1">
    <source>
        <dbReference type="EMBL" id="KAF2622835.1"/>
    </source>
</evidence>
<keyword evidence="2" id="KW-1185">Reference proteome</keyword>
<reference evidence="1" key="1">
    <citation type="journal article" date="2020" name="Stud. Mycol.">
        <title>101 Dothideomycetes genomes: a test case for predicting lifestyles and emergence of pathogens.</title>
        <authorList>
            <person name="Haridas S."/>
            <person name="Albert R."/>
            <person name="Binder M."/>
            <person name="Bloem J."/>
            <person name="Labutti K."/>
            <person name="Salamov A."/>
            <person name="Andreopoulos B."/>
            <person name="Baker S."/>
            <person name="Barry K."/>
            <person name="Bills G."/>
            <person name="Bluhm B."/>
            <person name="Cannon C."/>
            <person name="Castanera R."/>
            <person name="Culley D."/>
            <person name="Daum C."/>
            <person name="Ezra D."/>
            <person name="Gonzalez J."/>
            <person name="Henrissat B."/>
            <person name="Kuo A."/>
            <person name="Liang C."/>
            <person name="Lipzen A."/>
            <person name="Lutzoni F."/>
            <person name="Magnuson J."/>
            <person name="Mondo S."/>
            <person name="Nolan M."/>
            <person name="Ohm R."/>
            <person name="Pangilinan J."/>
            <person name="Park H.-J."/>
            <person name="Ramirez L."/>
            <person name="Alfaro M."/>
            <person name="Sun H."/>
            <person name="Tritt A."/>
            <person name="Yoshinaga Y."/>
            <person name="Zwiers L.-H."/>
            <person name="Turgeon B."/>
            <person name="Goodwin S."/>
            <person name="Spatafora J."/>
            <person name="Crous P."/>
            <person name="Grigoriev I."/>
        </authorList>
    </citation>
    <scope>NUCLEOTIDE SEQUENCE</scope>
    <source>
        <strain evidence="1">CBS 525.71</strain>
    </source>
</reference>
<organism evidence="1 2">
    <name type="scientific">Macroventuria anomochaeta</name>
    <dbReference type="NCBI Taxonomy" id="301207"/>
    <lineage>
        <taxon>Eukaryota</taxon>
        <taxon>Fungi</taxon>
        <taxon>Dikarya</taxon>
        <taxon>Ascomycota</taxon>
        <taxon>Pezizomycotina</taxon>
        <taxon>Dothideomycetes</taxon>
        <taxon>Pleosporomycetidae</taxon>
        <taxon>Pleosporales</taxon>
        <taxon>Pleosporineae</taxon>
        <taxon>Didymellaceae</taxon>
        <taxon>Macroventuria</taxon>
    </lineage>
</organism>
<evidence type="ECO:0000313" key="2">
    <source>
        <dbReference type="Proteomes" id="UP000799754"/>
    </source>
</evidence>
<name>A0ACB6RLJ5_9PLEO</name>
<comment type="caution">
    <text evidence="1">The sequence shown here is derived from an EMBL/GenBank/DDBJ whole genome shotgun (WGS) entry which is preliminary data.</text>
</comment>
<proteinExistence type="predicted"/>
<dbReference type="EMBL" id="MU006741">
    <property type="protein sequence ID" value="KAF2622835.1"/>
    <property type="molecule type" value="Genomic_DNA"/>
</dbReference>
<dbReference type="Proteomes" id="UP000799754">
    <property type="component" value="Unassembled WGS sequence"/>
</dbReference>
<protein>
    <submittedName>
        <fullName evidence="1">Uncharacterized protein</fullName>
    </submittedName>
</protein>
<feature type="non-terminal residue" evidence="1">
    <location>
        <position position="1"/>
    </location>
</feature>